<feature type="domain" description="Helicase C-terminal" evidence="3">
    <location>
        <begin position="479"/>
        <end position="638"/>
    </location>
</feature>
<keyword evidence="5" id="KW-1185">Reference proteome</keyword>
<dbReference type="Gene3D" id="3.40.50.300">
    <property type="entry name" value="P-loop containing nucleotide triphosphate hydrolases"/>
    <property type="match status" value="2"/>
</dbReference>
<dbReference type="PANTHER" id="PTHR14074">
    <property type="entry name" value="HELICASE WITH DEATH DOMAIN-RELATED"/>
    <property type="match status" value="1"/>
</dbReference>
<feature type="domain" description="Helicase ATP-binding" evidence="2">
    <location>
        <begin position="164"/>
        <end position="333"/>
    </location>
</feature>
<evidence type="ECO:0000259" key="2">
    <source>
        <dbReference type="PROSITE" id="PS51192"/>
    </source>
</evidence>
<proteinExistence type="predicted"/>
<accession>A0AA88HK83</accession>
<dbReference type="InterPro" id="IPR051363">
    <property type="entry name" value="RLR_Helicase"/>
</dbReference>
<evidence type="ECO:0000313" key="4">
    <source>
        <dbReference type="EMBL" id="KAK2706402.1"/>
    </source>
</evidence>
<dbReference type="GO" id="GO:0005524">
    <property type="term" value="F:ATP binding"/>
    <property type="evidence" value="ECO:0007669"/>
    <property type="project" value="InterPro"/>
</dbReference>
<dbReference type="EMBL" id="JAVRJZ010000020">
    <property type="protein sequence ID" value="KAK2706402.1"/>
    <property type="molecule type" value="Genomic_DNA"/>
</dbReference>
<dbReference type="InterPro" id="IPR014001">
    <property type="entry name" value="Helicase_ATP-bd"/>
</dbReference>
<dbReference type="Pfam" id="PF04851">
    <property type="entry name" value="ResIII"/>
    <property type="match status" value="1"/>
</dbReference>
<comment type="caution">
    <text evidence="4">The sequence shown here is derived from an EMBL/GenBank/DDBJ whole genome shotgun (WGS) entry which is preliminary data.</text>
</comment>
<dbReference type="SMART" id="SM00490">
    <property type="entry name" value="HELICc"/>
    <property type="match status" value="1"/>
</dbReference>
<name>A0AA88HK83_ARTSF</name>
<dbReference type="GO" id="GO:0016787">
    <property type="term" value="F:hydrolase activity"/>
    <property type="evidence" value="ECO:0007669"/>
    <property type="project" value="InterPro"/>
</dbReference>
<dbReference type="Proteomes" id="UP001187531">
    <property type="component" value="Unassembled WGS sequence"/>
</dbReference>
<dbReference type="InterPro" id="IPR001650">
    <property type="entry name" value="Helicase_C-like"/>
</dbReference>
<dbReference type="InterPro" id="IPR006935">
    <property type="entry name" value="Helicase/UvrB_N"/>
</dbReference>
<dbReference type="AlphaFoldDB" id="A0AA88HK83"/>
<reference evidence="4" key="1">
    <citation type="submission" date="2023-07" db="EMBL/GenBank/DDBJ databases">
        <title>Chromosome-level genome assembly of Artemia franciscana.</title>
        <authorList>
            <person name="Jo E."/>
        </authorList>
    </citation>
    <scope>NUCLEOTIDE SEQUENCE</scope>
    <source>
        <tissue evidence="4">Whole body</tissue>
    </source>
</reference>
<dbReference type="SUPFAM" id="SSF52540">
    <property type="entry name" value="P-loop containing nucleoside triphosphate hydrolases"/>
    <property type="match status" value="1"/>
</dbReference>
<evidence type="ECO:0000256" key="1">
    <source>
        <dbReference type="SAM" id="Coils"/>
    </source>
</evidence>
<evidence type="ECO:0000259" key="3">
    <source>
        <dbReference type="PROSITE" id="PS51194"/>
    </source>
</evidence>
<dbReference type="GO" id="GO:0005737">
    <property type="term" value="C:cytoplasm"/>
    <property type="evidence" value="ECO:0007669"/>
    <property type="project" value="TreeGrafter"/>
</dbReference>
<feature type="coiled-coil region" evidence="1">
    <location>
        <begin position="600"/>
        <end position="627"/>
    </location>
</feature>
<protein>
    <submittedName>
        <fullName evidence="4">Uncharacterized protein</fullName>
    </submittedName>
</protein>
<sequence length="692" mass="78445">MECKTCQKQLFAVNVLIFYKQEENQIHLSLKPESRSAVEHQSLTYSKGKKITNVNCKYCSKAIGKELPYGPNSALFVAFGIDKVVLLNRQLPPRSTWCTSMNCFPEVEVRSVNQFFGTPFVFPPASKEKGLANPIQFADPKNVDNFSWYMPENSKVPRDYQIQCYVESLLRDLVVVIPTGAGKTLVGTMLMRKMRQLNPDHLVLFVVDRVPLVFQQAEAIEIDSGLKMCRMCGETKSPRMIQRLQGGAFDGLVCTAGALINSLRRGTLNMTEFSCIVVDECHHASGGHAFSDILGMVRSCPEQLRPRILGLTASLVPNNKSHTVSLPKILKNLEPAVIYRPCLSYKHERKESLVTLKIPDEIRSYIQDAQIQFNSFIQQIQAYRKEFQMLTDSNTHIVKGQLRAVKDNIFNDSYAAYGFKPEEIEGLFGLLGSIEICRDISIPEAVAMLSTTNASVLPGVQDLIVRYQNYQNISPKMMELSKHIQNYNGSKVIVFVNTRELCRKLWRHLSKEFPELNPLVVVGNSGHDGMGWEEQQKNISEEFKRGDSHLIISTSILEEGIDVPDCALVIRFSNVFSIIQNIQSKGRARQANSQYVVFAYEDEECRFEELQKNEKQLDELLKELCSENGLPSPKACDIIQELINIDQSLSVTALKKKQKRKEEDLTCLVRLVIHCNRDVNLQNIEVNIVFFL</sequence>
<dbReference type="Pfam" id="PF00271">
    <property type="entry name" value="Helicase_C"/>
    <property type="match status" value="1"/>
</dbReference>
<keyword evidence="1" id="KW-0175">Coiled coil</keyword>
<organism evidence="4 5">
    <name type="scientific">Artemia franciscana</name>
    <name type="common">Brine shrimp</name>
    <name type="synonym">Artemia sanfranciscana</name>
    <dbReference type="NCBI Taxonomy" id="6661"/>
    <lineage>
        <taxon>Eukaryota</taxon>
        <taxon>Metazoa</taxon>
        <taxon>Ecdysozoa</taxon>
        <taxon>Arthropoda</taxon>
        <taxon>Crustacea</taxon>
        <taxon>Branchiopoda</taxon>
        <taxon>Anostraca</taxon>
        <taxon>Artemiidae</taxon>
        <taxon>Artemia</taxon>
    </lineage>
</organism>
<dbReference type="SMART" id="SM00487">
    <property type="entry name" value="DEXDc"/>
    <property type="match status" value="1"/>
</dbReference>
<dbReference type="PROSITE" id="PS51192">
    <property type="entry name" value="HELICASE_ATP_BIND_1"/>
    <property type="match status" value="1"/>
</dbReference>
<dbReference type="PANTHER" id="PTHR14074:SF16">
    <property type="entry name" value="ANTIVIRAL INNATE IMMUNE RESPONSE RECEPTOR RIG-I"/>
    <property type="match status" value="1"/>
</dbReference>
<dbReference type="InterPro" id="IPR027417">
    <property type="entry name" value="P-loop_NTPase"/>
</dbReference>
<gene>
    <name evidence="4" type="ORF">QYM36_016446</name>
</gene>
<evidence type="ECO:0000313" key="5">
    <source>
        <dbReference type="Proteomes" id="UP001187531"/>
    </source>
</evidence>
<dbReference type="GO" id="GO:0003677">
    <property type="term" value="F:DNA binding"/>
    <property type="evidence" value="ECO:0007669"/>
    <property type="project" value="InterPro"/>
</dbReference>
<dbReference type="PROSITE" id="PS51194">
    <property type="entry name" value="HELICASE_CTER"/>
    <property type="match status" value="1"/>
</dbReference>